<dbReference type="Proteomes" id="UP000245956">
    <property type="component" value="Unassembled WGS sequence"/>
</dbReference>
<protein>
    <submittedName>
        <fullName evidence="1">Uncharacterized protein</fullName>
    </submittedName>
</protein>
<accession>A0A2U3DSL3</accession>
<evidence type="ECO:0000313" key="2">
    <source>
        <dbReference type="Proteomes" id="UP000245956"/>
    </source>
</evidence>
<comment type="caution">
    <text evidence="1">The sequence shown here is derived from an EMBL/GenBank/DDBJ whole genome shotgun (WGS) entry which is preliminary data.</text>
</comment>
<reference evidence="1 2" key="1">
    <citation type="journal article" date="2016" name="Front. Microbiol.">
        <title>Genome and transcriptome sequences reveal the specific parasitism of the nematophagous Purpureocillium lilacinum 36-1.</title>
        <authorList>
            <person name="Xie J."/>
            <person name="Li S."/>
            <person name="Mo C."/>
            <person name="Xiao X."/>
            <person name="Peng D."/>
            <person name="Wang G."/>
            <person name="Xiao Y."/>
        </authorList>
    </citation>
    <scope>NUCLEOTIDE SEQUENCE [LARGE SCALE GENOMIC DNA]</scope>
    <source>
        <strain evidence="1 2">36-1</strain>
    </source>
</reference>
<dbReference type="AlphaFoldDB" id="A0A2U3DSL3"/>
<proteinExistence type="predicted"/>
<dbReference type="EMBL" id="LCWV01000036">
    <property type="protein sequence ID" value="PWI65232.1"/>
    <property type="molecule type" value="Genomic_DNA"/>
</dbReference>
<evidence type="ECO:0000313" key="1">
    <source>
        <dbReference type="EMBL" id="PWI65232.1"/>
    </source>
</evidence>
<sequence>MATGARLGRKSIGFKEVVAVKRDFRKRMWKHLGLRRVITGGLSACCRHGAAVVQFPVHGCGSQVLALPERLAKLANRHKPDDEQRREPCGHQAWLPKIEVRGVGWGLLCVSGAVAHPMPTNSGENQGRLGCGDEFLEGVGEVTEVHLLSPWGAISAPPTDRAAGAEVDKMATWELTRPLPASGQKAGFCFAVPLALQMSPTGQLALRTRRQHTAQHLDIQNRVLRSHNVLHRSGRTST</sequence>
<organism evidence="1 2">
    <name type="scientific">Purpureocillium lilacinum</name>
    <name type="common">Paecilomyces lilacinus</name>
    <dbReference type="NCBI Taxonomy" id="33203"/>
    <lineage>
        <taxon>Eukaryota</taxon>
        <taxon>Fungi</taxon>
        <taxon>Dikarya</taxon>
        <taxon>Ascomycota</taxon>
        <taxon>Pezizomycotina</taxon>
        <taxon>Sordariomycetes</taxon>
        <taxon>Hypocreomycetidae</taxon>
        <taxon>Hypocreales</taxon>
        <taxon>Ophiocordycipitaceae</taxon>
        <taxon>Purpureocillium</taxon>
    </lineage>
</organism>
<gene>
    <name evidence="1" type="ORF">PCL_07282</name>
</gene>
<name>A0A2U3DSL3_PURLI</name>